<dbReference type="Proteomes" id="UP000001304">
    <property type="component" value="Chromosome"/>
</dbReference>
<proteinExistence type="predicted"/>
<dbReference type="AlphaFoldDB" id="E0SQ77"/>
<evidence type="ECO:0000313" key="3">
    <source>
        <dbReference type="Proteomes" id="UP000001304"/>
    </source>
</evidence>
<dbReference type="EMBL" id="CP002098">
    <property type="protein sequence ID" value="ADM27027.1"/>
    <property type="molecule type" value="Genomic_DNA"/>
</dbReference>
<reference evidence="2 3" key="1">
    <citation type="journal article" date="2010" name="Stand. Genomic Sci.">
        <title>Complete genome sequence of Ignisphaera aggregans type strain (AQ1.S1).</title>
        <authorList>
            <person name="Goker M."/>
            <person name="Held B."/>
            <person name="Lapidus A."/>
            <person name="Nolan M."/>
            <person name="Spring S."/>
            <person name="Yasawong M."/>
            <person name="Lucas S."/>
            <person name="Glavina Del Rio T."/>
            <person name="Tice H."/>
            <person name="Cheng J.F."/>
            <person name="Goodwin L."/>
            <person name="Tapia R."/>
            <person name="Pitluck S."/>
            <person name="Liolios K."/>
            <person name="Ivanova N."/>
            <person name="Mavromatis K."/>
            <person name="Mikhailova N."/>
            <person name="Pati A."/>
            <person name="Chen A."/>
            <person name="Palaniappan K."/>
            <person name="Brambilla E."/>
            <person name="Land M."/>
            <person name="Hauser L."/>
            <person name="Chang Y.J."/>
            <person name="Jeffries C.D."/>
            <person name="Brettin T."/>
            <person name="Detter J.C."/>
            <person name="Han C."/>
            <person name="Rohde M."/>
            <person name="Sikorski J."/>
            <person name="Woyke T."/>
            <person name="Bristow J."/>
            <person name="Eisen J.A."/>
            <person name="Markowitz V."/>
            <person name="Hugenholtz P."/>
            <person name="Kyrpides N.C."/>
            <person name="Klenk H.P."/>
        </authorList>
    </citation>
    <scope>NUCLEOTIDE SEQUENCE [LARGE SCALE GENOMIC DNA]</scope>
    <source>
        <strain evidence="3">DSM 17230 / JCM 13409 / AQ1.S1</strain>
    </source>
</reference>
<dbReference type="HOGENOM" id="CLU_174504_0_0_2"/>
<accession>E0SQ77</accession>
<dbReference type="GO" id="GO:0000495">
    <property type="term" value="P:box H/ACA sno(s)RNA 3'-end processing"/>
    <property type="evidence" value="ECO:0007669"/>
    <property type="project" value="TreeGrafter"/>
</dbReference>
<dbReference type="InterPro" id="IPR004802">
    <property type="entry name" value="tRNA_PsdUridine_synth_B_fam"/>
</dbReference>
<dbReference type="SUPFAM" id="SSF55120">
    <property type="entry name" value="Pseudouridine synthase"/>
    <property type="match status" value="1"/>
</dbReference>
<dbReference type="GO" id="GO:0031118">
    <property type="term" value="P:rRNA pseudouridine synthesis"/>
    <property type="evidence" value="ECO:0007669"/>
    <property type="project" value="TreeGrafter"/>
</dbReference>
<dbReference type="GO" id="GO:0003723">
    <property type="term" value="F:RNA binding"/>
    <property type="evidence" value="ECO:0007669"/>
    <property type="project" value="InterPro"/>
</dbReference>
<dbReference type="PANTHER" id="PTHR23127:SF0">
    <property type="entry name" value="H_ACA RIBONUCLEOPROTEIN COMPLEX SUBUNIT DKC1"/>
    <property type="match status" value="1"/>
</dbReference>
<dbReference type="GO" id="GO:1990481">
    <property type="term" value="P:mRNA pseudouridine synthesis"/>
    <property type="evidence" value="ECO:0007669"/>
    <property type="project" value="TreeGrafter"/>
</dbReference>
<dbReference type="STRING" id="583356.Igag_0176"/>
<gene>
    <name evidence="2" type="ordered locus">Igag_0176</name>
</gene>
<dbReference type="Gene3D" id="2.30.130.10">
    <property type="entry name" value="PUA domain"/>
    <property type="match status" value="1"/>
</dbReference>
<dbReference type="SMART" id="SM01136">
    <property type="entry name" value="DKCLD"/>
    <property type="match status" value="1"/>
</dbReference>
<evidence type="ECO:0000259" key="1">
    <source>
        <dbReference type="SMART" id="SM01136"/>
    </source>
</evidence>
<dbReference type="GO" id="GO:0009982">
    <property type="term" value="F:pseudouridine synthase activity"/>
    <property type="evidence" value="ECO:0007669"/>
    <property type="project" value="InterPro"/>
</dbReference>
<dbReference type="PANTHER" id="PTHR23127">
    <property type="entry name" value="CENTROMERE/MICROTUBULE BINDING PROTEIN CBF5"/>
    <property type="match status" value="1"/>
</dbReference>
<protein>
    <submittedName>
        <fullName evidence="2">DKCLD domain protein</fullName>
    </submittedName>
</protein>
<evidence type="ECO:0000313" key="2">
    <source>
        <dbReference type="EMBL" id="ADM27027.1"/>
    </source>
</evidence>
<dbReference type="BioCyc" id="IAGG583356:GHAH-187-MONOMER"/>
<organism evidence="2 3">
    <name type="scientific">Ignisphaera aggregans (strain DSM 17230 / JCM 13409 / AQ1.S1)</name>
    <dbReference type="NCBI Taxonomy" id="583356"/>
    <lineage>
        <taxon>Archaea</taxon>
        <taxon>Thermoproteota</taxon>
        <taxon>Thermoprotei</taxon>
        <taxon>Desulfurococcales</taxon>
        <taxon>Desulfurococcaceae</taxon>
        <taxon>Ignisphaera</taxon>
    </lineage>
</organism>
<dbReference type="Gene3D" id="3.30.2350.10">
    <property type="entry name" value="Pseudouridine synthase"/>
    <property type="match status" value="1"/>
</dbReference>
<name>E0SQ77_IGNAA</name>
<dbReference type="InterPro" id="IPR012960">
    <property type="entry name" value="Dyskerin-like"/>
</dbReference>
<dbReference type="GO" id="GO:0031120">
    <property type="term" value="P:snRNA pseudouridine synthesis"/>
    <property type="evidence" value="ECO:0007669"/>
    <property type="project" value="TreeGrafter"/>
</dbReference>
<dbReference type="KEGG" id="iag:Igag_0176"/>
<sequence>MKEKGLEFIKSLDRYANINVEYIVKSDDDTDPRYGYLPMQRPIDVHIRNGVIIVDKPPGPTSHEVVAWIKKMFNIPKAGHGGTLEPDRLII</sequence>
<feature type="domain" description="Dyskerin-like" evidence="1">
    <location>
        <begin position="19"/>
        <end position="66"/>
    </location>
</feature>
<dbReference type="Pfam" id="PF08068">
    <property type="entry name" value="DKCLD"/>
    <property type="match status" value="1"/>
</dbReference>
<dbReference type="InterPro" id="IPR020103">
    <property type="entry name" value="PsdUridine_synth_cat_dom_sf"/>
</dbReference>
<dbReference type="InterPro" id="IPR036974">
    <property type="entry name" value="PUA_sf"/>
</dbReference>
<keyword evidence="3" id="KW-1185">Reference proteome</keyword>